<dbReference type="Proteomes" id="UP000266340">
    <property type="component" value="Unassembled WGS sequence"/>
</dbReference>
<proteinExistence type="predicted"/>
<feature type="domain" description="SLH" evidence="1">
    <location>
        <begin position="59"/>
        <end position="122"/>
    </location>
</feature>
<gene>
    <name evidence="2" type="ORF">D3H35_15660</name>
</gene>
<dbReference type="Pfam" id="PF00395">
    <property type="entry name" value="SLH"/>
    <property type="match status" value="2"/>
</dbReference>
<dbReference type="PROSITE" id="PS51272">
    <property type="entry name" value="SLH"/>
    <property type="match status" value="2"/>
</dbReference>
<feature type="domain" description="SLH" evidence="1">
    <location>
        <begin position="211"/>
        <end position="274"/>
    </location>
</feature>
<protein>
    <submittedName>
        <fullName evidence="2">S-layer homology domain-containing protein</fullName>
    </submittedName>
</protein>
<accession>A0A398CQS6</accession>
<sequence>MPARIVVSSDFNSPRMWLAIFCRIESKNLQRRRIMRRLTAVMTMVALLWTGSNAYASADAASPFSDIRGNWAENTIKDMVARGVLDGFADGKFRPNDPVKVDQFIKMLILSYADLHQNKERSWNETFLSSLSEDNRMILKQDYRYFDFKPSTSGFWAKPFIDVASDLHFLNKSRYSDFQANMTRENVAEVLYYTLQETEFLEDEQFSEQAAKAYGDLTSATDRERKFIAESLVKGIMVGYDNGNFGVGKIVTRAEALSLLERLTNKSKRVPIKASPEKLQRQVPTQGGGSKIVAFPDKRMWDAYDVLVQIGKVRGLNQDMLETKLRLFKDQTEKDAVQSQTAGTAKATEEATLWLDPQYNTYGITMRLRSGTFARNQESVQTFANYLFGYNASTFYPLFNSVCTDTEAGKKVESKRVVIGGDTVDIQVDAANKTVVFSISKKLEA</sequence>
<keyword evidence="3" id="KW-1185">Reference proteome</keyword>
<dbReference type="AlphaFoldDB" id="A0A398CQS6"/>
<reference evidence="2 3" key="1">
    <citation type="submission" date="2018-09" db="EMBL/GenBank/DDBJ databases">
        <title>Cohnella cavernae sp. nov., isolated from a karst cave.</title>
        <authorList>
            <person name="Zhu H."/>
        </authorList>
    </citation>
    <scope>NUCLEOTIDE SEQUENCE [LARGE SCALE GENOMIC DNA]</scope>
    <source>
        <strain evidence="2 3">K2E09-144</strain>
    </source>
</reference>
<comment type="caution">
    <text evidence="2">The sequence shown here is derived from an EMBL/GenBank/DDBJ whole genome shotgun (WGS) entry which is preliminary data.</text>
</comment>
<dbReference type="EMBL" id="QXJM01000039">
    <property type="protein sequence ID" value="RIE02177.1"/>
    <property type="molecule type" value="Genomic_DNA"/>
</dbReference>
<name>A0A398CQS6_9BACL</name>
<dbReference type="InterPro" id="IPR001119">
    <property type="entry name" value="SLH_dom"/>
</dbReference>
<organism evidence="2 3">
    <name type="scientific">Cohnella faecalis</name>
    <dbReference type="NCBI Taxonomy" id="2315694"/>
    <lineage>
        <taxon>Bacteria</taxon>
        <taxon>Bacillati</taxon>
        <taxon>Bacillota</taxon>
        <taxon>Bacilli</taxon>
        <taxon>Bacillales</taxon>
        <taxon>Paenibacillaceae</taxon>
        <taxon>Cohnella</taxon>
    </lineage>
</organism>
<evidence type="ECO:0000313" key="2">
    <source>
        <dbReference type="EMBL" id="RIE02177.1"/>
    </source>
</evidence>
<evidence type="ECO:0000313" key="3">
    <source>
        <dbReference type="Proteomes" id="UP000266340"/>
    </source>
</evidence>
<evidence type="ECO:0000259" key="1">
    <source>
        <dbReference type="PROSITE" id="PS51272"/>
    </source>
</evidence>